<dbReference type="InterPro" id="IPR011989">
    <property type="entry name" value="ARM-like"/>
</dbReference>
<dbReference type="GO" id="GO:0031267">
    <property type="term" value="F:small GTPase binding"/>
    <property type="evidence" value="ECO:0007669"/>
    <property type="project" value="InterPro"/>
</dbReference>
<proteinExistence type="predicted"/>
<organism evidence="10 11">
    <name type="scientific">Paraglomus brasilianum</name>
    <dbReference type="NCBI Taxonomy" id="144538"/>
    <lineage>
        <taxon>Eukaryota</taxon>
        <taxon>Fungi</taxon>
        <taxon>Fungi incertae sedis</taxon>
        <taxon>Mucoromycota</taxon>
        <taxon>Glomeromycotina</taxon>
        <taxon>Glomeromycetes</taxon>
        <taxon>Paraglomerales</taxon>
        <taxon>Paraglomeraceae</taxon>
        <taxon>Paraglomus</taxon>
    </lineage>
</organism>
<dbReference type="PROSITE" id="PS50077">
    <property type="entry name" value="HEAT_REPEAT"/>
    <property type="match status" value="4"/>
</dbReference>
<keyword evidence="7" id="KW-0539">Nucleus</keyword>
<evidence type="ECO:0000256" key="1">
    <source>
        <dbReference type="ARBA" id="ARBA00004123"/>
    </source>
</evidence>
<gene>
    <name evidence="10" type="ORF">PBRASI_LOCUS3685</name>
</gene>
<evidence type="ECO:0000256" key="6">
    <source>
        <dbReference type="ARBA" id="ARBA00022927"/>
    </source>
</evidence>
<evidence type="ECO:0000256" key="3">
    <source>
        <dbReference type="ARBA" id="ARBA00022448"/>
    </source>
</evidence>
<evidence type="ECO:0000256" key="7">
    <source>
        <dbReference type="ARBA" id="ARBA00023242"/>
    </source>
</evidence>
<name>A0A9N9A8X0_9GLOM</name>
<dbReference type="Pfam" id="PF25780">
    <property type="entry name" value="TPR_IPO5"/>
    <property type="match status" value="1"/>
</dbReference>
<dbReference type="SUPFAM" id="SSF48371">
    <property type="entry name" value="ARM repeat"/>
    <property type="match status" value="2"/>
</dbReference>
<comment type="caution">
    <text evidence="10">The sequence shown here is derived from an EMBL/GenBank/DDBJ whole genome shotgun (WGS) entry which is preliminary data.</text>
</comment>
<dbReference type="OrthoDB" id="7862313at2759"/>
<feature type="repeat" description="HEAT" evidence="8">
    <location>
        <begin position="401"/>
        <end position="439"/>
    </location>
</feature>
<keyword evidence="4" id="KW-0963">Cytoplasm</keyword>
<dbReference type="InterPro" id="IPR040122">
    <property type="entry name" value="Importin_beta"/>
</dbReference>
<dbReference type="PANTHER" id="PTHR10527">
    <property type="entry name" value="IMPORTIN BETA"/>
    <property type="match status" value="1"/>
</dbReference>
<evidence type="ECO:0000256" key="4">
    <source>
        <dbReference type="ARBA" id="ARBA00022490"/>
    </source>
</evidence>
<keyword evidence="6" id="KW-0653">Protein transport</keyword>
<comment type="subcellular location">
    <subcellularLocation>
        <location evidence="2">Cytoplasm</location>
    </subcellularLocation>
    <subcellularLocation>
        <location evidence="1">Nucleus</location>
    </subcellularLocation>
</comment>
<protein>
    <submittedName>
        <fullName evidence="10">11809_t:CDS:1</fullName>
    </submittedName>
</protein>
<feature type="repeat" description="HEAT" evidence="8">
    <location>
        <begin position="442"/>
        <end position="480"/>
    </location>
</feature>
<reference evidence="10" key="1">
    <citation type="submission" date="2021-06" db="EMBL/GenBank/DDBJ databases">
        <authorList>
            <person name="Kallberg Y."/>
            <person name="Tangrot J."/>
            <person name="Rosling A."/>
        </authorList>
    </citation>
    <scope>NUCLEOTIDE SEQUENCE</scope>
    <source>
        <strain evidence="10">BR232B</strain>
    </source>
</reference>
<dbReference type="InterPro" id="IPR057672">
    <property type="entry name" value="TPR_IPO4/5"/>
</dbReference>
<accession>A0A9N9A8X0</accession>
<keyword evidence="11" id="KW-1185">Reference proteome</keyword>
<dbReference type="EMBL" id="CAJVPI010000343">
    <property type="protein sequence ID" value="CAG8522207.1"/>
    <property type="molecule type" value="Genomic_DNA"/>
</dbReference>
<keyword evidence="5" id="KW-0677">Repeat</keyword>
<dbReference type="Pfam" id="PF25574">
    <property type="entry name" value="TPR_IMB1"/>
    <property type="match status" value="2"/>
</dbReference>
<dbReference type="InterPro" id="IPR034085">
    <property type="entry name" value="TOG"/>
</dbReference>
<feature type="repeat" description="HEAT" evidence="8">
    <location>
        <begin position="180"/>
        <end position="218"/>
    </location>
</feature>
<dbReference type="Pfam" id="PF13513">
    <property type="entry name" value="HEAT_EZ"/>
    <property type="match status" value="1"/>
</dbReference>
<feature type="repeat" description="HEAT" evidence="8">
    <location>
        <begin position="864"/>
        <end position="902"/>
    </location>
</feature>
<dbReference type="Gene3D" id="1.25.10.10">
    <property type="entry name" value="Leucine-rich Repeat Variant"/>
    <property type="match status" value="1"/>
</dbReference>
<dbReference type="InterPro" id="IPR058584">
    <property type="entry name" value="IMB1_TNPO1-like_TPR"/>
</dbReference>
<evidence type="ECO:0000256" key="2">
    <source>
        <dbReference type="ARBA" id="ARBA00004496"/>
    </source>
</evidence>
<evidence type="ECO:0000259" key="9">
    <source>
        <dbReference type="PROSITE" id="PS50166"/>
    </source>
</evidence>
<dbReference type="InterPro" id="IPR001494">
    <property type="entry name" value="Importin-beta_N"/>
</dbReference>
<dbReference type="GO" id="GO:0006606">
    <property type="term" value="P:protein import into nucleus"/>
    <property type="evidence" value="ECO:0007669"/>
    <property type="project" value="InterPro"/>
</dbReference>
<evidence type="ECO:0000256" key="8">
    <source>
        <dbReference type="PROSITE-ProRule" id="PRU00103"/>
    </source>
</evidence>
<dbReference type="PROSITE" id="PS50166">
    <property type="entry name" value="IMPORTIN_B_NT"/>
    <property type="match status" value="1"/>
</dbReference>
<dbReference type="InterPro" id="IPR021133">
    <property type="entry name" value="HEAT_type_2"/>
</dbReference>
<evidence type="ECO:0000313" key="11">
    <source>
        <dbReference type="Proteomes" id="UP000789739"/>
    </source>
</evidence>
<sequence length="1043" mass="117038">MEVKKLFNVFLTLNLTNVKTQRPKFDEFCTGLNALLNQLIFNATDTATIRDKYFQSLNIGRQVEDAAYGTNVRQLSAVELRKYTNQWWSKLDQHTIEGIKTRLLDVILQEPHTLVRHSTARAISAIANGEIPAGQWDNLLEFLYQCCQSPNAGHREVGVYVLYSLFEVITDVFNDHRGQLFELFSRSLNDPESKDVRTTTLLALGKIAEFIEIDEVDDIAQFQKLVPSMVNVLQQALAENDEDAATKGFELFDTLVLLEAPLLSKHIAQLIEFFLNVAGNQQYEESIRIMALQFMIWVSTYKKAKIQRLKLVSPIISRLMPIGTENDPDDVTEDSPSRMAFRVINSISTQLPPQQVFPVILEHVVAYMQNHDPTYRKAAMMAFAVFVEGCAEYIRPKFNDLLPLVVSGLQDPETTVRKAACIALSCFANELDEEVTENHKTLMPLVFNLVDDPNPEISKQACGALDAILEGLDEEIIVPYLPAVMQKLLTLADCVSGERVIPVFAAIGSAAHSANGEFKPYFAQTLPKLQVLMSKSKTEEDLKIRGVATDTLGAIAEAVGRDEFKPYVANFMQLAIDGLQHDHPQLRECSYCFFSVMARVFGSDFAPYLVVIMPQLIKSCQIEEKDLFEIEVPDEEDLGESDEEDEAYTFNHDIIDEKEIAAEAIGEIFTNAKSDFLPYVEPCVNELNKLGTHHAESVRKTAARSLCRFMVTFYEMAKLPPWEPGLPLRVPVHSNVETMVKYAMSTIVAIWEDEEAKSVVIEICQQLVVALKECGPCIIAECVDEVSNITLKLFEKTHPSSDLVAATASVIGPEFSEYFKVFLPHIKKYYKKSRPVSDRSMAIGCLSECALGLKEGITPFTEAILPLFLKSINDEADEVRSNGAYGIGLLCQYSKADMVSHYPAILTALHSLFGASSFVNIADNACGAVSRMILAHPEAVPLEQKFWFLREQVLQVLFSTLPLKQDFEENEPIFQCIFQLFRANNAFVFNQLPTLLNIFAKVLGPPEGQLKESIRHELIELIKALAKQYPEIMNRPDLVAVMA</sequence>
<dbReference type="Proteomes" id="UP000789739">
    <property type="component" value="Unassembled WGS sequence"/>
</dbReference>
<feature type="domain" description="Importin N-terminal" evidence="9">
    <location>
        <begin position="71"/>
        <end position="109"/>
    </location>
</feature>
<keyword evidence="3" id="KW-0813">Transport</keyword>
<dbReference type="GO" id="GO:0005737">
    <property type="term" value="C:cytoplasm"/>
    <property type="evidence" value="ECO:0007669"/>
    <property type="project" value="UniProtKB-SubCell"/>
</dbReference>
<evidence type="ECO:0000313" key="10">
    <source>
        <dbReference type="EMBL" id="CAG8522207.1"/>
    </source>
</evidence>
<evidence type="ECO:0000256" key="5">
    <source>
        <dbReference type="ARBA" id="ARBA00022737"/>
    </source>
</evidence>
<dbReference type="InterPro" id="IPR016024">
    <property type="entry name" value="ARM-type_fold"/>
</dbReference>
<dbReference type="AlphaFoldDB" id="A0A9N9A8X0"/>
<dbReference type="SMART" id="SM01349">
    <property type="entry name" value="TOG"/>
    <property type="match status" value="1"/>
</dbReference>